<reference evidence="2" key="1">
    <citation type="submission" date="2021-05" db="EMBL/GenBank/DDBJ databases">
        <title>A free-living protist that lacks canonical eukaryotic 1 DNA replication and segregation systems.</title>
        <authorList>
            <person name="Salas-Leiva D.E."/>
            <person name="Tromer E.C."/>
            <person name="Curtis B.A."/>
            <person name="Jerlstrom-Hultqvist J."/>
            <person name="Kolisko M."/>
            <person name="Yi Z."/>
            <person name="Salas-Leiva J.S."/>
            <person name="Gallot-Lavallee L."/>
            <person name="Kops G.J.P.L."/>
            <person name="Archibald J.M."/>
            <person name="Simpson A.G.B."/>
            <person name="Roger A.J."/>
        </authorList>
    </citation>
    <scope>NUCLEOTIDE SEQUENCE</scope>
    <source>
        <strain evidence="2">BICM</strain>
    </source>
</reference>
<evidence type="ECO:0000256" key="1">
    <source>
        <dbReference type="SAM" id="Phobius"/>
    </source>
</evidence>
<dbReference type="PANTHER" id="PTHR10974">
    <property type="entry name" value="FI08016P-RELATED"/>
    <property type="match status" value="1"/>
</dbReference>
<accession>A0A8J6E1A4</accession>
<dbReference type="EMBL" id="JAHDYR010000007">
    <property type="protein sequence ID" value="KAG9396099.1"/>
    <property type="molecule type" value="Genomic_DNA"/>
</dbReference>
<keyword evidence="3" id="KW-1185">Reference proteome</keyword>
<dbReference type="AlphaFoldDB" id="A0A8J6E1A4"/>
<dbReference type="InterPro" id="IPR004245">
    <property type="entry name" value="DUF229"/>
</dbReference>
<feature type="transmembrane region" description="Helical" evidence="1">
    <location>
        <begin position="682"/>
        <end position="704"/>
    </location>
</feature>
<dbReference type="Proteomes" id="UP000717585">
    <property type="component" value="Unassembled WGS sequence"/>
</dbReference>
<dbReference type="Pfam" id="PF02995">
    <property type="entry name" value="DUF229"/>
    <property type="match status" value="1"/>
</dbReference>
<dbReference type="GO" id="GO:0005615">
    <property type="term" value="C:extracellular space"/>
    <property type="evidence" value="ECO:0007669"/>
    <property type="project" value="TreeGrafter"/>
</dbReference>
<dbReference type="InterPro" id="IPR017850">
    <property type="entry name" value="Alkaline_phosphatase_core_sf"/>
</dbReference>
<dbReference type="OrthoDB" id="413313at2759"/>
<evidence type="ECO:0000313" key="3">
    <source>
        <dbReference type="Proteomes" id="UP000717585"/>
    </source>
</evidence>
<sequence>MWVLLLLLVSVSASLIRPEDEILFSKGTLAILNEYGITNDQSTPKSREITEKSYMFMKNHPTCPPNNQIATFDHDTMTLHPLWTSKCSKARHCIHEYNLAPTHKRHKDNKLRRWVPFTDAVTLGAGQQYSATDLPNNIYVQVRCLCSGKLIRLSDIPNSVNADGLWQNNAVLPPTKPATLDAPALTDPLGGLRNVVVLMQDAVSRTRAANYMPDYWSRLHAMNTLPEAERNWTAFVMGSYHSSGYNTPANEMPLYAGMSHEHFDFSGTVGYFPHEGKEPAVRWIWNDLRDLGFAVGWGSEACLKMFNYLSGLPTMEQQFDYLRYGPHCALLHDHFHRTMTNERFCFGDEPHGLPYVQFIADVLRAEEGRRRVFFFADFEEGHNMALPATAHFLEESTQSAVDRFMDGRNDTLLIVMADHGMQYGSWYDTPYGKLDHRLPNLQVLAPQWWLDGHPDVKAALYQNQHEILTTYDLHATFRHLAEYPAPFSAVAPALSYMERPPGVARSLLEPLGGSTMRTCTDAGIPEDWCILQPGAVREMDAALIASEPAHDFLALALARVNELAAAGGDTCQNATLKTGLIKAGSIMSLDSGWDFWRFDFDVAQFESTFHAEGRLWRGDTELPADTDAGPTLTLVKQVSLYSRFDSCKSGSALPGFCLCDFGGVDSDEAEVTAKGRSVVATLAPFIAILFALLVVGTVVATIVWKKMANAASWARRLGGGVPLQA</sequence>
<gene>
    <name evidence="2" type="ORF">J8273_2451</name>
</gene>
<dbReference type="SUPFAM" id="SSF53649">
    <property type="entry name" value="Alkaline phosphatase-like"/>
    <property type="match status" value="1"/>
</dbReference>
<organism evidence="2 3">
    <name type="scientific">Carpediemonas membranifera</name>
    <dbReference type="NCBI Taxonomy" id="201153"/>
    <lineage>
        <taxon>Eukaryota</taxon>
        <taxon>Metamonada</taxon>
        <taxon>Carpediemonas-like organisms</taxon>
        <taxon>Carpediemonas</taxon>
    </lineage>
</organism>
<dbReference type="PANTHER" id="PTHR10974:SF1">
    <property type="entry name" value="FI08016P-RELATED"/>
    <property type="match status" value="1"/>
</dbReference>
<evidence type="ECO:0000313" key="2">
    <source>
        <dbReference type="EMBL" id="KAG9396099.1"/>
    </source>
</evidence>
<name>A0A8J6E1A4_9EUKA</name>
<keyword evidence="1" id="KW-1133">Transmembrane helix</keyword>
<keyword evidence="1" id="KW-0472">Membrane</keyword>
<keyword evidence="1" id="KW-0812">Transmembrane</keyword>
<protein>
    <submittedName>
        <fullName evidence="2">Uncharacterized protein</fullName>
    </submittedName>
</protein>
<proteinExistence type="predicted"/>
<comment type="caution">
    <text evidence="2">The sequence shown here is derived from an EMBL/GenBank/DDBJ whole genome shotgun (WGS) entry which is preliminary data.</text>
</comment>